<keyword evidence="1" id="KW-0732">Signal</keyword>
<comment type="caution">
    <text evidence="2">The sequence shown here is derived from an EMBL/GenBank/DDBJ whole genome shotgun (WGS) entry which is preliminary data.</text>
</comment>
<proteinExistence type="predicted"/>
<feature type="chain" id="PRO_5020906874" description="Lipoprotein" evidence="1">
    <location>
        <begin position="21"/>
        <end position="244"/>
    </location>
</feature>
<dbReference type="OrthoDB" id="770741at2"/>
<evidence type="ECO:0008006" key="4">
    <source>
        <dbReference type="Google" id="ProtNLM"/>
    </source>
</evidence>
<name>A0A4R6SZD9_9SPHI</name>
<evidence type="ECO:0000256" key="1">
    <source>
        <dbReference type="SAM" id="SignalP"/>
    </source>
</evidence>
<keyword evidence="3" id="KW-1185">Reference proteome</keyword>
<protein>
    <recommendedName>
        <fullName evidence="4">Lipoprotein</fullName>
    </recommendedName>
</protein>
<dbReference type="PROSITE" id="PS51257">
    <property type="entry name" value="PROKAR_LIPOPROTEIN"/>
    <property type="match status" value="1"/>
</dbReference>
<evidence type="ECO:0000313" key="2">
    <source>
        <dbReference type="EMBL" id="TDQ11405.1"/>
    </source>
</evidence>
<dbReference type="Proteomes" id="UP000295620">
    <property type="component" value="Unassembled WGS sequence"/>
</dbReference>
<reference evidence="2 3" key="1">
    <citation type="submission" date="2019-03" db="EMBL/GenBank/DDBJ databases">
        <title>Genomic Encyclopedia of Archaeal and Bacterial Type Strains, Phase II (KMG-II): from individual species to whole genera.</title>
        <authorList>
            <person name="Goeker M."/>
        </authorList>
    </citation>
    <scope>NUCLEOTIDE SEQUENCE [LARGE SCALE GENOMIC DNA]</scope>
    <source>
        <strain evidence="2 3">DSM 19035</strain>
    </source>
</reference>
<dbReference type="RefSeq" id="WP_133574481.1">
    <property type="nucleotide sequence ID" value="NZ_SNYC01000003.1"/>
</dbReference>
<sequence>MRYPLVKRVAGILLLSIIFACNGGKEPARKVEVNTTSTAGAIAKEIVKEANPTDTIHTDVLEFIDVDGNGDNELLIAHRANDTTDYICQTIYEGKFNRGDLISLKWRTGPYVNPGDPETTIQENFVVEYKLVKAGKLSIAKQKGMPRLSPYYYDENISDYGKDRINNEVSYYLINTNNPDLRKVVDRPAREIPFTVEKRTVNGMELYEIWFTTAANKPQPIHNVFYHFNYPYQLFEGDDLKPAL</sequence>
<evidence type="ECO:0000313" key="3">
    <source>
        <dbReference type="Proteomes" id="UP000295620"/>
    </source>
</evidence>
<gene>
    <name evidence="2" type="ORF">ATK78_0526</name>
</gene>
<organism evidence="2 3">
    <name type="scientific">Pedobacter metabolipauper</name>
    <dbReference type="NCBI Taxonomy" id="425513"/>
    <lineage>
        <taxon>Bacteria</taxon>
        <taxon>Pseudomonadati</taxon>
        <taxon>Bacteroidota</taxon>
        <taxon>Sphingobacteriia</taxon>
        <taxon>Sphingobacteriales</taxon>
        <taxon>Sphingobacteriaceae</taxon>
        <taxon>Pedobacter</taxon>
    </lineage>
</organism>
<feature type="signal peptide" evidence="1">
    <location>
        <begin position="1"/>
        <end position="20"/>
    </location>
</feature>
<accession>A0A4R6SZD9</accession>
<dbReference type="AlphaFoldDB" id="A0A4R6SZD9"/>
<dbReference type="EMBL" id="SNYC01000003">
    <property type="protein sequence ID" value="TDQ11405.1"/>
    <property type="molecule type" value="Genomic_DNA"/>
</dbReference>